<dbReference type="STRING" id="1122125.GCA_000423185_02105"/>
<evidence type="ECO:0000256" key="3">
    <source>
        <dbReference type="ARBA" id="ARBA00022605"/>
    </source>
</evidence>
<evidence type="ECO:0000313" key="10">
    <source>
        <dbReference type="EMBL" id="OWJ64486.1"/>
    </source>
</evidence>
<protein>
    <recommendedName>
        <fullName evidence="9">Acireductone dioxygenase</fullName>
    </recommendedName>
    <alternativeName>
        <fullName evidence="9">1,2-dihydroxy-3-keto-5-methylthiopentene dioxygenase</fullName>
        <shortName evidence="9">DHK-MTPene dioxygenase</shortName>
    </alternativeName>
    <alternativeName>
        <fullName evidence="9">Acireductone dioxygenase (Fe(2+)-requiring)</fullName>
        <shortName evidence="9">ARD'</shortName>
        <shortName evidence="9">Fe-ARD</shortName>
        <ecNumber evidence="9">1.13.11.54</ecNumber>
    </alternativeName>
    <alternativeName>
        <fullName evidence="9">Acireductone dioxygenase (Ni(2+)-requiring)</fullName>
        <shortName evidence="9">ARD</shortName>
        <shortName evidence="9">Ni-ARD</shortName>
        <ecNumber evidence="9">1.13.11.53</ecNumber>
    </alternativeName>
</protein>
<evidence type="ECO:0000313" key="11">
    <source>
        <dbReference type="Proteomes" id="UP000196655"/>
    </source>
</evidence>
<dbReference type="InterPro" id="IPR011051">
    <property type="entry name" value="RmlC_Cupin_sf"/>
</dbReference>
<dbReference type="InterPro" id="IPR023956">
    <property type="entry name" value="ARD_bac"/>
</dbReference>
<dbReference type="Pfam" id="PF03079">
    <property type="entry name" value="ARD"/>
    <property type="match status" value="1"/>
</dbReference>
<accession>A0A211ZH20</accession>
<feature type="binding site" evidence="9">
    <location>
        <position position="103"/>
    </location>
    <ligand>
        <name>Ni(2+)</name>
        <dbReference type="ChEBI" id="CHEBI:49786"/>
    </ligand>
</feature>
<comment type="function">
    <text evidence="9">Catalyzes 2 different reactions between oxygene and the acireductone 1,2-dihydroxy-3-keto-5-methylthiopentene (DHK-MTPene) depending upon the metal bound in the active site. Fe-containing acireductone dioxygenase (Fe-ARD) produces formate and 2-keto-4-methylthiobutyrate (KMTB), the alpha-ketoacid precursor of methionine in the methionine recycle pathway. Ni-containing acireductone dioxygenase (Ni-ARD) produces methylthiopropionate, carbon monoxide and formate, and does not lie on the methionine recycle pathway.</text>
</comment>
<dbReference type="InterPro" id="IPR004313">
    <property type="entry name" value="ARD"/>
</dbReference>
<comment type="catalytic activity">
    <reaction evidence="9">
        <text>1,2-dihydroxy-5-(methylsulfanyl)pent-1-en-3-one + O2 = 3-(methylsulfanyl)propanoate + CO + formate + 2 H(+)</text>
        <dbReference type="Rhea" id="RHEA:14161"/>
        <dbReference type="ChEBI" id="CHEBI:15378"/>
        <dbReference type="ChEBI" id="CHEBI:15379"/>
        <dbReference type="ChEBI" id="CHEBI:15740"/>
        <dbReference type="ChEBI" id="CHEBI:17245"/>
        <dbReference type="ChEBI" id="CHEBI:49016"/>
        <dbReference type="ChEBI" id="CHEBI:49252"/>
        <dbReference type="EC" id="1.13.11.53"/>
    </reaction>
</comment>
<evidence type="ECO:0000256" key="1">
    <source>
        <dbReference type="ARBA" id="ARBA00000428"/>
    </source>
</evidence>
<keyword evidence="7 9" id="KW-0408">Iron</keyword>
<comment type="caution">
    <text evidence="10">The sequence shown here is derived from an EMBL/GenBank/DDBJ whole genome shotgun (WGS) entry which is preliminary data.</text>
</comment>
<dbReference type="EMBL" id="NHON01000056">
    <property type="protein sequence ID" value="OWJ64486.1"/>
    <property type="molecule type" value="Genomic_DNA"/>
</dbReference>
<evidence type="ECO:0000256" key="8">
    <source>
        <dbReference type="ARBA" id="ARBA00023167"/>
    </source>
</evidence>
<gene>
    <name evidence="9" type="primary">mtnD</name>
    <name evidence="10" type="ORF">BWR60_24290</name>
</gene>
<dbReference type="Gene3D" id="2.60.120.10">
    <property type="entry name" value="Jelly Rolls"/>
    <property type="match status" value="1"/>
</dbReference>
<feature type="binding site" evidence="9">
    <location>
        <position position="99"/>
    </location>
    <ligand>
        <name>Ni(2+)</name>
        <dbReference type="ChEBI" id="CHEBI:49786"/>
    </ligand>
</feature>
<feature type="site" description="May play a role in transmitting local conformational changes" evidence="9">
    <location>
        <position position="102"/>
    </location>
</feature>
<feature type="site" description="May play a role in metal incorporation in vivo" evidence="9">
    <location>
        <position position="96"/>
    </location>
</feature>
<dbReference type="OrthoDB" id="9795636at2"/>
<comment type="cofactor">
    <cofactor evidence="9">
        <name>Ni(2+)</name>
        <dbReference type="ChEBI" id="CHEBI:49786"/>
    </cofactor>
    <text evidence="9">Binds 1 nickel ion per monomer.</text>
</comment>
<feature type="site" description="Important to generate the dianion" evidence="9">
    <location>
        <position position="105"/>
    </location>
</feature>
<feature type="binding site" evidence="9">
    <location>
        <position position="141"/>
    </location>
    <ligand>
        <name>Ni(2+)</name>
        <dbReference type="ChEBI" id="CHEBI:49786"/>
    </ligand>
</feature>
<evidence type="ECO:0000256" key="5">
    <source>
        <dbReference type="ARBA" id="ARBA00022964"/>
    </source>
</evidence>
<sequence>MTRLYVYDETDPAALLVDTEDGGSIAHELNAIGVRFERWEASAPLLAEADQEAVIAAYQTEIDRLKAECGYRAVDVVRMQPDHPQREAFREKFLDEHTHSEDEVRFFVEGSGAFYLRKAGRVFKVVCTKDDLISVPAGTTHWFDMGPAPRFTAIRLFENSDGWIAKFTGDTIARRFPLYAG</sequence>
<evidence type="ECO:0000256" key="2">
    <source>
        <dbReference type="ARBA" id="ARBA00022596"/>
    </source>
</evidence>
<keyword evidence="11" id="KW-1185">Reference proteome</keyword>
<comment type="pathway">
    <text evidence="9">Amino-acid biosynthesis; L-methionine biosynthesis via salvage pathway; L-methionine from S-methyl-5-thio-alpha-D-ribose 1-phosphate: step 5/6.</text>
</comment>
<dbReference type="PANTHER" id="PTHR23418:SF0">
    <property type="entry name" value="ACIREDUCTONE DIOXYGENASE"/>
    <property type="match status" value="1"/>
</dbReference>
<keyword evidence="2 9" id="KW-0533">Nickel</keyword>
<dbReference type="GO" id="GO:0005506">
    <property type="term" value="F:iron ion binding"/>
    <property type="evidence" value="ECO:0007669"/>
    <property type="project" value="UniProtKB-UniRule"/>
</dbReference>
<evidence type="ECO:0000256" key="9">
    <source>
        <dbReference type="HAMAP-Rule" id="MF_01682"/>
    </source>
</evidence>
<comment type="subunit">
    <text evidence="9">Monomer.</text>
</comment>
<dbReference type="UniPathway" id="UPA00904">
    <property type="reaction ID" value="UER00878"/>
</dbReference>
<keyword evidence="5 9" id="KW-0223">Dioxygenase</keyword>
<keyword evidence="8 9" id="KW-0486">Methionine biosynthesis</keyword>
<comment type="cofactor">
    <cofactor evidence="9">
        <name>Fe(2+)</name>
        <dbReference type="ChEBI" id="CHEBI:29033"/>
    </cofactor>
    <text evidence="9">Binds 1 Fe(2+) cation per monomer.</text>
</comment>
<dbReference type="AlphaFoldDB" id="A0A211ZH20"/>
<dbReference type="GO" id="GO:0016151">
    <property type="term" value="F:nickel cation binding"/>
    <property type="evidence" value="ECO:0007669"/>
    <property type="project" value="UniProtKB-UniRule"/>
</dbReference>
<dbReference type="HAMAP" id="MF_01682">
    <property type="entry name" value="Salvage_MtnD"/>
    <property type="match status" value="1"/>
</dbReference>
<evidence type="ECO:0000256" key="6">
    <source>
        <dbReference type="ARBA" id="ARBA00023002"/>
    </source>
</evidence>
<evidence type="ECO:0000256" key="7">
    <source>
        <dbReference type="ARBA" id="ARBA00023004"/>
    </source>
</evidence>
<keyword evidence="6 9" id="KW-0560">Oxidoreductase</keyword>
<feature type="binding site" evidence="9">
    <location>
        <position position="97"/>
    </location>
    <ligand>
        <name>Ni(2+)</name>
        <dbReference type="ChEBI" id="CHEBI:49786"/>
    </ligand>
</feature>
<dbReference type="InterPro" id="IPR014710">
    <property type="entry name" value="RmlC-like_jellyroll"/>
</dbReference>
<feature type="binding site" evidence="9">
    <location>
        <position position="141"/>
    </location>
    <ligand>
        <name>Fe(2+)</name>
        <dbReference type="ChEBI" id="CHEBI:29033"/>
    </ligand>
</feature>
<keyword evidence="4 9" id="KW-0479">Metal-binding</keyword>
<dbReference type="GO" id="GO:0019509">
    <property type="term" value="P:L-methionine salvage from methylthioadenosine"/>
    <property type="evidence" value="ECO:0007669"/>
    <property type="project" value="UniProtKB-UniRule"/>
</dbReference>
<dbReference type="Proteomes" id="UP000196655">
    <property type="component" value="Unassembled WGS sequence"/>
</dbReference>
<dbReference type="CDD" id="cd02232">
    <property type="entry name" value="cupin_ARD"/>
    <property type="match status" value="1"/>
</dbReference>
<dbReference type="GO" id="GO:0019284">
    <property type="term" value="P:L-methionine salvage from S-adenosylmethionine"/>
    <property type="evidence" value="ECO:0007669"/>
    <property type="project" value="InterPro"/>
</dbReference>
<name>A0A211ZH20_9PROT</name>
<proteinExistence type="inferred from homology"/>
<dbReference type="RefSeq" id="WP_088153799.1">
    <property type="nucleotide sequence ID" value="NZ_NHON01000056.1"/>
</dbReference>
<dbReference type="EC" id="1.13.11.53" evidence="9"/>
<dbReference type="EC" id="1.13.11.54" evidence="9"/>
<dbReference type="PANTHER" id="PTHR23418">
    <property type="entry name" value="ACIREDUCTONE DIOXYGENASE"/>
    <property type="match status" value="1"/>
</dbReference>
<dbReference type="SUPFAM" id="SSF51182">
    <property type="entry name" value="RmlC-like cupins"/>
    <property type="match status" value="1"/>
</dbReference>
<feature type="binding site" evidence="9">
    <location>
        <position position="103"/>
    </location>
    <ligand>
        <name>Fe(2+)</name>
        <dbReference type="ChEBI" id="CHEBI:29033"/>
    </ligand>
</feature>
<keyword evidence="3 9" id="KW-0028">Amino-acid biosynthesis</keyword>
<reference evidence="11" key="1">
    <citation type="submission" date="2017-05" db="EMBL/GenBank/DDBJ databases">
        <authorList>
            <person name="Macchi M."/>
            <person name="Festa S."/>
            <person name="Coppotelli B.M."/>
            <person name="Morelli I.S."/>
        </authorList>
    </citation>
    <scope>NUCLEOTIDE SEQUENCE [LARGE SCALE GENOMIC DNA]</scope>
    <source>
        <strain evidence="11">I</strain>
    </source>
</reference>
<dbReference type="GO" id="GO:0010308">
    <property type="term" value="F:acireductone dioxygenase (Ni2+-requiring) activity"/>
    <property type="evidence" value="ECO:0007669"/>
    <property type="project" value="UniProtKB-UniRule"/>
</dbReference>
<dbReference type="GO" id="GO:0010309">
    <property type="term" value="F:acireductone dioxygenase [iron(II)-requiring] activity"/>
    <property type="evidence" value="ECO:0007669"/>
    <property type="project" value="UniProtKB-UniRule"/>
</dbReference>
<evidence type="ECO:0000256" key="4">
    <source>
        <dbReference type="ARBA" id="ARBA00022723"/>
    </source>
</evidence>
<organism evidence="10 11">
    <name type="scientific">Inquilinus limosus</name>
    <dbReference type="NCBI Taxonomy" id="171674"/>
    <lineage>
        <taxon>Bacteria</taxon>
        <taxon>Pseudomonadati</taxon>
        <taxon>Pseudomonadota</taxon>
        <taxon>Alphaproteobacteria</taxon>
        <taxon>Rhodospirillales</taxon>
        <taxon>Rhodospirillaceae</taxon>
        <taxon>Inquilinus</taxon>
    </lineage>
</organism>
<comment type="similarity">
    <text evidence="9">Belongs to the acireductone dioxygenase (ARD) family.</text>
</comment>
<feature type="binding site" evidence="9">
    <location>
        <position position="99"/>
    </location>
    <ligand>
        <name>Fe(2+)</name>
        <dbReference type="ChEBI" id="CHEBI:29033"/>
    </ligand>
</feature>
<comment type="catalytic activity">
    <reaction evidence="1 9">
        <text>1,2-dihydroxy-5-(methylsulfanyl)pent-1-en-3-one + O2 = 4-methylsulfanyl-2-oxobutanoate + formate + 2 H(+)</text>
        <dbReference type="Rhea" id="RHEA:24504"/>
        <dbReference type="ChEBI" id="CHEBI:15378"/>
        <dbReference type="ChEBI" id="CHEBI:15379"/>
        <dbReference type="ChEBI" id="CHEBI:15740"/>
        <dbReference type="ChEBI" id="CHEBI:16723"/>
        <dbReference type="ChEBI" id="CHEBI:49252"/>
        <dbReference type="EC" id="1.13.11.54"/>
    </reaction>
</comment>
<feature type="binding site" evidence="9">
    <location>
        <position position="97"/>
    </location>
    <ligand>
        <name>Fe(2+)</name>
        <dbReference type="ChEBI" id="CHEBI:29033"/>
    </ligand>
</feature>